<evidence type="ECO:0000256" key="7">
    <source>
        <dbReference type="SAM" id="Phobius"/>
    </source>
</evidence>
<keyword evidence="4 7" id="KW-0812">Transmembrane</keyword>
<dbReference type="GO" id="GO:0005886">
    <property type="term" value="C:plasma membrane"/>
    <property type="evidence" value="ECO:0007669"/>
    <property type="project" value="UniProtKB-SubCell"/>
</dbReference>
<evidence type="ECO:0000259" key="10">
    <source>
        <dbReference type="Pfam" id="PF21088"/>
    </source>
</evidence>
<dbReference type="EMBL" id="UOFW01000226">
    <property type="protein sequence ID" value="VAX07864.1"/>
    <property type="molecule type" value="Genomic_DNA"/>
</dbReference>
<dbReference type="AlphaFoldDB" id="A0A3B1B7B5"/>
<evidence type="ECO:0000259" key="8">
    <source>
        <dbReference type="Pfam" id="PF00924"/>
    </source>
</evidence>
<keyword evidence="6 7" id="KW-0472">Membrane</keyword>
<evidence type="ECO:0000259" key="9">
    <source>
        <dbReference type="Pfam" id="PF21082"/>
    </source>
</evidence>
<feature type="transmembrane region" description="Helical" evidence="7">
    <location>
        <begin position="89"/>
        <end position="120"/>
    </location>
</feature>
<dbReference type="InterPro" id="IPR011014">
    <property type="entry name" value="MscS_channel_TM-2"/>
</dbReference>
<protein>
    <submittedName>
        <fullName evidence="11">Small-conductance mechanosensitive channel</fullName>
    </submittedName>
</protein>
<feature type="transmembrane region" description="Helical" evidence="7">
    <location>
        <begin position="20"/>
        <end position="40"/>
    </location>
</feature>
<dbReference type="SUPFAM" id="SSF50182">
    <property type="entry name" value="Sm-like ribonucleoproteins"/>
    <property type="match status" value="1"/>
</dbReference>
<dbReference type="InterPro" id="IPR008910">
    <property type="entry name" value="MSC_TM_helix"/>
</dbReference>
<dbReference type="Gene3D" id="3.30.70.100">
    <property type="match status" value="1"/>
</dbReference>
<dbReference type="SUPFAM" id="SSF82861">
    <property type="entry name" value="Mechanosensitive channel protein MscS (YggB), transmembrane region"/>
    <property type="match status" value="1"/>
</dbReference>
<dbReference type="SUPFAM" id="SSF82689">
    <property type="entry name" value="Mechanosensitive channel protein MscS (YggB), C-terminal domain"/>
    <property type="match status" value="1"/>
</dbReference>
<evidence type="ECO:0000256" key="1">
    <source>
        <dbReference type="ARBA" id="ARBA00004651"/>
    </source>
</evidence>
<dbReference type="Gene3D" id="2.30.30.60">
    <property type="match status" value="1"/>
</dbReference>
<dbReference type="InterPro" id="IPR045275">
    <property type="entry name" value="MscS_archaea/bacteria_type"/>
</dbReference>
<dbReference type="Pfam" id="PF05552">
    <property type="entry name" value="MS_channel_1st_1"/>
    <property type="match status" value="1"/>
</dbReference>
<keyword evidence="3" id="KW-1003">Cell membrane</keyword>
<sequence>MEDKAAEYTDMATGFAMTYGMNILGALLILIIGWIVAGWAKRFLTKILGKSSKIDTTLISFFSSGIRYIILIFTVIAVLGKFGVQTASLIAIVGAASLAIGLALQGTLSNIAAGVMLLIFRPFKIGDFINAAGHAGSVKNLGLFVTEMATGDNVQIIIPNSQIWGASIQNYSAHDTRRIDLMIGIGYDDNIDNAIAEIGAVIEADDRSLKSPETSIFVGELADSSVNIVVRVWTKSRDYWPLKAALTKNIKHKFDEKGISFPYPQQDIHVVNMPK</sequence>
<accession>A0A3B1B7B5</accession>
<evidence type="ECO:0000256" key="4">
    <source>
        <dbReference type="ARBA" id="ARBA00022692"/>
    </source>
</evidence>
<proteinExistence type="inferred from homology"/>
<dbReference type="Pfam" id="PF00924">
    <property type="entry name" value="MS_channel_2nd"/>
    <property type="match status" value="1"/>
</dbReference>
<reference evidence="11" key="1">
    <citation type="submission" date="2018-06" db="EMBL/GenBank/DDBJ databases">
        <authorList>
            <person name="Zhirakovskaya E."/>
        </authorList>
    </citation>
    <scope>NUCLEOTIDE SEQUENCE</scope>
</reference>
<dbReference type="Pfam" id="PF21082">
    <property type="entry name" value="MS_channel_3rd"/>
    <property type="match status" value="1"/>
</dbReference>
<evidence type="ECO:0000313" key="11">
    <source>
        <dbReference type="EMBL" id="VAX07864.1"/>
    </source>
</evidence>
<feature type="transmembrane region" description="Helical" evidence="7">
    <location>
        <begin position="61"/>
        <end position="83"/>
    </location>
</feature>
<dbReference type="PANTHER" id="PTHR30221:SF1">
    <property type="entry name" value="SMALL-CONDUCTANCE MECHANOSENSITIVE CHANNEL"/>
    <property type="match status" value="1"/>
</dbReference>
<feature type="domain" description="Mechanosensitive ion channel MscS" evidence="8">
    <location>
        <begin position="107"/>
        <end position="172"/>
    </location>
</feature>
<keyword evidence="5 7" id="KW-1133">Transmembrane helix</keyword>
<feature type="domain" description="Mechanosensitive ion channel transmembrane helices 2/3" evidence="10">
    <location>
        <begin position="66"/>
        <end position="105"/>
    </location>
</feature>
<name>A0A3B1B7B5_9ZZZZ</name>
<dbReference type="GO" id="GO:0008381">
    <property type="term" value="F:mechanosensitive monoatomic ion channel activity"/>
    <property type="evidence" value="ECO:0007669"/>
    <property type="project" value="InterPro"/>
</dbReference>
<dbReference type="InterPro" id="IPR049142">
    <property type="entry name" value="MS_channel_1st"/>
</dbReference>
<evidence type="ECO:0000256" key="5">
    <source>
        <dbReference type="ARBA" id="ARBA00022989"/>
    </source>
</evidence>
<dbReference type="InterPro" id="IPR023408">
    <property type="entry name" value="MscS_beta-dom_sf"/>
</dbReference>
<organism evidence="11">
    <name type="scientific">hydrothermal vent metagenome</name>
    <dbReference type="NCBI Taxonomy" id="652676"/>
    <lineage>
        <taxon>unclassified sequences</taxon>
        <taxon>metagenomes</taxon>
        <taxon>ecological metagenomes</taxon>
    </lineage>
</organism>
<dbReference type="InterPro" id="IPR011066">
    <property type="entry name" value="MscS_channel_C_sf"/>
</dbReference>
<comment type="subcellular location">
    <subcellularLocation>
        <location evidence="1">Cell membrane</location>
        <topology evidence="1">Multi-pass membrane protein</topology>
    </subcellularLocation>
</comment>
<evidence type="ECO:0000256" key="2">
    <source>
        <dbReference type="ARBA" id="ARBA00008017"/>
    </source>
</evidence>
<feature type="domain" description="Mechanosensitive ion channel MscS C-terminal" evidence="9">
    <location>
        <begin position="181"/>
        <end position="261"/>
    </location>
</feature>
<dbReference type="Gene3D" id="1.10.287.1260">
    <property type="match status" value="1"/>
</dbReference>
<evidence type="ECO:0000256" key="3">
    <source>
        <dbReference type="ARBA" id="ARBA00022475"/>
    </source>
</evidence>
<comment type="similarity">
    <text evidence="2">Belongs to the MscS (TC 1.A.23) family.</text>
</comment>
<gene>
    <name evidence="11" type="ORF">MNBD_ALPHA03-1518</name>
</gene>
<dbReference type="Pfam" id="PF21088">
    <property type="entry name" value="MS_channel_1st"/>
    <property type="match status" value="1"/>
</dbReference>
<dbReference type="PANTHER" id="PTHR30221">
    <property type="entry name" value="SMALL-CONDUCTANCE MECHANOSENSITIVE CHANNEL"/>
    <property type="match status" value="1"/>
</dbReference>
<dbReference type="InterPro" id="IPR010920">
    <property type="entry name" value="LSM_dom_sf"/>
</dbReference>
<dbReference type="InterPro" id="IPR049278">
    <property type="entry name" value="MS_channel_C"/>
</dbReference>
<dbReference type="InterPro" id="IPR006685">
    <property type="entry name" value="MscS_channel_2nd"/>
</dbReference>
<evidence type="ECO:0000256" key="6">
    <source>
        <dbReference type="ARBA" id="ARBA00023136"/>
    </source>
</evidence>